<feature type="domain" description="IREH1/IRE-like N-terminal" evidence="2">
    <location>
        <begin position="1"/>
        <end position="59"/>
    </location>
</feature>
<dbReference type="Pfam" id="PF26031">
    <property type="entry name" value="IREH1"/>
    <property type="match status" value="1"/>
</dbReference>
<evidence type="ECO:0000313" key="4">
    <source>
        <dbReference type="Proteomes" id="UP000235145"/>
    </source>
</evidence>
<feature type="region of interest" description="Disordered" evidence="1">
    <location>
        <begin position="187"/>
        <end position="208"/>
    </location>
</feature>
<dbReference type="Proteomes" id="UP000235145">
    <property type="component" value="Unassembled WGS sequence"/>
</dbReference>
<organism evidence="3 4">
    <name type="scientific">Lactuca sativa</name>
    <name type="common">Garden lettuce</name>
    <dbReference type="NCBI Taxonomy" id="4236"/>
    <lineage>
        <taxon>Eukaryota</taxon>
        <taxon>Viridiplantae</taxon>
        <taxon>Streptophyta</taxon>
        <taxon>Embryophyta</taxon>
        <taxon>Tracheophyta</taxon>
        <taxon>Spermatophyta</taxon>
        <taxon>Magnoliopsida</taxon>
        <taxon>eudicotyledons</taxon>
        <taxon>Gunneridae</taxon>
        <taxon>Pentapetalae</taxon>
        <taxon>asterids</taxon>
        <taxon>campanulids</taxon>
        <taxon>Asterales</taxon>
        <taxon>Asteraceae</taxon>
        <taxon>Cichorioideae</taxon>
        <taxon>Cichorieae</taxon>
        <taxon>Lactucinae</taxon>
        <taxon>Lactuca</taxon>
    </lineage>
</organism>
<accession>A0A9R1VFC8</accession>
<dbReference type="EMBL" id="NBSK02000005">
    <property type="protein sequence ID" value="KAJ0203988.1"/>
    <property type="molecule type" value="Genomic_DNA"/>
</dbReference>
<name>A0A9R1VFC8_LACSA</name>
<dbReference type="AlphaFoldDB" id="A0A9R1VFC8"/>
<evidence type="ECO:0000259" key="2">
    <source>
        <dbReference type="Pfam" id="PF26031"/>
    </source>
</evidence>
<feature type="region of interest" description="Disordered" evidence="1">
    <location>
        <begin position="75"/>
        <end position="161"/>
    </location>
</feature>
<feature type="compositionally biased region" description="Basic and acidic residues" evidence="1">
    <location>
        <begin position="106"/>
        <end position="116"/>
    </location>
</feature>
<dbReference type="InterPro" id="IPR058783">
    <property type="entry name" value="IREH1/IRE-like_N"/>
</dbReference>
<proteinExistence type="predicted"/>
<keyword evidence="4" id="KW-1185">Reference proteome</keyword>
<evidence type="ECO:0000256" key="1">
    <source>
        <dbReference type="SAM" id="MobiDB-lite"/>
    </source>
</evidence>
<reference evidence="3 4" key="1">
    <citation type="journal article" date="2017" name="Nat. Commun.">
        <title>Genome assembly with in vitro proximity ligation data and whole-genome triplication in lettuce.</title>
        <authorList>
            <person name="Reyes-Chin-Wo S."/>
            <person name="Wang Z."/>
            <person name="Yang X."/>
            <person name="Kozik A."/>
            <person name="Arikit S."/>
            <person name="Song C."/>
            <person name="Xia L."/>
            <person name="Froenicke L."/>
            <person name="Lavelle D.O."/>
            <person name="Truco M.J."/>
            <person name="Xia R."/>
            <person name="Zhu S."/>
            <person name="Xu C."/>
            <person name="Xu H."/>
            <person name="Xu X."/>
            <person name="Cox K."/>
            <person name="Korf I."/>
            <person name="Meyers B.C."/>
            <person name="Michelmore R.W."/>
        </authorList>
    </citation>
    <scope>NUCLEOTIDE SEQUENCE [LARGE SCALE GENOMIC DNA]</scope>
    <source>
        <strain evidence="4">cv. Salinas</strain>
        <tissue evidence="3">Seedlings</tissue>
    </source>
</reference>
<sequence>MLAQRCAMTSLGEFWLQCEGIVQELDDRRQELPMGILKQLHTRMMFILTRGTRLLQFHKESGLDEDELVLQLRPSLHSADKRIPPRPSKPPSSSSSRKSFSQEQHGMLEPKKEKPILQHPANVASLPTVEIPKNLDSGRDRMASWKKFPSPGPGPKSPQEEVVVKEQTNIKLDAIIERVASEKDVDPITTTMKPLPVKDSHAQSQSQS</sequence>
<evidence type="ECO:0000313" key="3">
    <source>
        <dbReference type="EMBL" id="KAJ0203988.1"/>
    </source>
</evidence>
<gene>
    <name evidence="3" type="ORF">LSAT_V11C500283680</name>
</gene>
<comment type="caution">
    <text evidence="3">The sequence shown here is derived from an EMBL/GenBank/DDBJ whole genome shotgun (WGS) entry which is preliminary data.</text>
</comment>
<protein>
    <recommendedName>
        <fullName evidence="2">IREH1/IRE-like N-terminal domain-containing protein</fullName>
    </recommendedName>
</protein>